<dbReference type="EMBL" id="MTKS01000123">
    <property type="protein sequence ID" value="RWX51516.1"/>
    <property type="molecule type" value="Genomic_DNA"/>
</dbReference>
<comment type="caution">
    <text evidence="1">The sequence shown here is derived from an EMBL/GenBank/DDBJ whole genome shotgun (WGS) entry which is preliminary data.</text>
</comment>
<evidence type="ECO:0000313" key="2">
    <source>
        <dbReference type="Proteomes" id="UP000288892"/>
    </source>
</evidence>
<dbReference type="Proteomes" id="UP000288892">
    <property type="component" value="Unassembled WGS sequence"/>
</dbReference>
<gene>
    <name evidence="1" type="ORF">VU01_11234</name>
</gene>
<accession>A0A444JEK3</accession>
<name>A0A444JEK3_9BACT</name>
<sequence length="45" mass="5122">MGPIFDQKVKQILLTKLEFSKIEAEYGRPTESPDVQKVGKKILAF</sequence>
<proteinExistence type="predicted"/>
<dbReference type="AlphaFoldDB" id="A0A444JEK3"/>
<reference evidence="1 2" key="1">
    <citation type="submission" date="2017-01" db="EMBL/GenBank/DDBJ databases">
        <title>The cable genome- insights into the physiology and evolution of filamentous bacteria capable of sulfide oxidation via long distance electron transfer.</title>
        <authorList>
            <person name="Schreiber L."/>
            <person name="Bjerg J.T."/>
            <person name="Boggild A."/>
            <person name="Van De Vossenberg J."/>
            <person name="Meysman F."/>
            <person name="Nielsen L.P."/>
            <person name="Schramm A."/>
            <person name="Kjeldsen K.U."/>
        </authorList>
    </citation>
    <scope>NUCLEOTIDE SEQUENCE [LARGE SCALE GENOMIC DNA]</scope>
    <source>
        <strain evidence="1">A5</strain>
    </source>
</reference>
<keyword evidence="2" id="KW-1185">Reference proteome</keyword>
<organism evidence="1 2">
    <name type="scientific">Candidatus Electrothrix marina</name>
    <dbReference type="NCBI Taxonomy" id="1859130"/>
    <lineage>
        <taxon>Bacteria</taxon>
        <taxon>Pseudomonadati</taxon>
        <taxon>Thermodesulfobacteriota</taxon>
        <taxon>Desulfobulbia</taxon>
        <taxon>Desulfobulbales</taxon>
        <taxon>Desulfobulbaceae</taxon>
        <taxon>Candidatus Electrothrix</taxon>
    </lineage>
</organism>
<protein>
    <submittedName>
        <fullName evidence="1">Uncharacterized protein</fullName>
    </submittedName>
</protein>
<evidence type="ECO:0000313" key="1">
    <source>
        <dbReference type="EMBL" id="RWX51516.1"/>
    </source>
</evidence>